<evidence type="ECO:0000313" key="1">
    <source>
        <dbReference type="EMBL" id="KMO42539.1"/>
    </source>
</evidence>
<dbReference type="AlphaFoldDB" id="A0A0J6T9J0"/>
<evidence type="ECO:0000313" key="2">
    <source>
        <dbReference type="Proteomes" id="UP000036449"/>
    </source>
</evidence>
<accession>A0A0J6T9J0</accession>
<keyword evidence="2" id="KW-1185">Reference proteome</keyword>
<reference evidence="1 2" key="1">
    <citation type="submission" date="2015-03" db="EMBL/GenBank/DDBJ databases">
        <title>Genome sequencing of Methylobacterium tarhaniae DSM 25844.</title>
        <authorList>
            <person name="Chaudhry V."/>
            <person name="Patil P.B."/>
        </authorList>
    </citation>
    <scope>NUCLEOTIDE SEQUENCE [LARGE SCALE GENOMIC DNA]</scope>
    <source>
        <strain evidence="1 2">DSM 25844</strain>
    </source>
</reference>
<name>A0A0J6T9J0_9HYPH</name>
<protein>
    <submittedName>
        <fullName evidence="1">Uncharacterized protein</fullName>
    </submittedName>
</protein>
<gene>
    <name evidence="1" type="ORF">VQ03_10480</name>
</gene>
<proteinExistence type="predicted"/>
<dbReference type="Proteomes" id="UP000036449">
    <property type="component" value="Unassembled WGS sequence"/>
</dbReference>
<organism evidence="1 2">
    <name type="scientific">Methylobacterium tarhaniae</name>
    <dbReference type="NCBI Taxonomy" id="1187852"/>
    <lineage>
        <taxon>Bacteria</taxon>
        <taxon>Pseudomonadati</taxon>
        <taxon>Pseudomonadota</taxon>
        <taxon>Alphaproteobacteria</taxon>
        <taxon>Hyphomicrobiales</taxon>
        <taxon>Methylobacteriaceae</taxon>
        <taxon>Methylobacterium</taxon>
    </lineage>
</organism>
<dbReference type="PATRIC" id="fig|1187852.3.peg.5928"/>
<dbReference type="EMBL" id="LABZ01000067">
    <property type="protein sequence ID" value="KMO42539.1"/>
    <property type="molecule type" value="Genomic_DNA"/>
</dbReference>
<comment type="caution">
    <text evidence="1">The sequence shown here is derived from an EMBL/GenBank/DDBJ whole genome shotgun (WGS) entry which is preliminary data.</text>
</comment>
<sequence>MQPMAKTIHTEMVRSGMGSKKLTAFTVAVKSQGDNQLFTCAVLVGDATDALDTIKAVYGREAQTELCGHLSTKLAAQLKLKPGKPTPI</sequence>